<dbReference type="SUPFAM" id="SSF51120">
    <property type="entry name" value="beta-Roll"/>
    <property type="match status" value="2"/>
</dbReference>
<reference evidence="2 3" key="1">
    <citation type="submission" date="2022-06" db="EMBL/GenBank/DDBJ databases">
        <title>Roseomonas CN29.</title>
        <authorList>
            <person name="Cheng Y."/>
            <person name="He X."/>
        </authorList>
    </citation>
    <scope>NUCLEOTIDE SEQUENCE [LARGE SCALE GENOMIC DNA]</scope>
    <source>
        <strain evidence="2 3">CN29</strain>
    </source>
</reference>
<name>A0ABT1X2B6_9PROT</name>
<evidence type="ECO:0000313" key="2">
    <source>
        <dbReference type="EMBL" id="MCR0982243.1"/>
    </source>
</evidence>
<evidence type="ECO:0000259" key="1">
    <source>
        <dbReference type="Pfam" id="PF07995"/>
    </source>
</evidence>
<dbReference type="Pfam" id="PF00353">
    <property type="entry name" value="HemolysinCabind"/>
    <property type="match status" value="4"/>
</dbReference>
<dbReference type="PROSITE" id="PS00330">
    <property type="entry name" value="HEMOLYSIN_CALCIUM"/>
    <property type="match status" value="5"/>
</dbReference>
<comment type="caution">
    <text evidence="2">The sequence shown here is derived from an EMBL/GenBank/DDBJ whole genome shotgun (WGS) entry which is preliminary data.</text>
</comment>
<dbReference type="EMBL" id="JANJOU010000007">
    <property type="protein sequence ID" value="MCR0982243.1"/>
    <property type="molecule type" value="Genomic_DNA"/>
</dbReference>
<dbReference type="InterPro" id="IPR018247">
    <property type="entry name" value="EF_Hand_1_Ca_BS"/>
</dbReference>
<evidence type="ECO:0000313" key="3">
    <source>
        <dbReference type="Proteomes" id="UP001524642"/>
    </source>
</evidence>
<dbReference type="Proteomes" id="UP001524642">
    <property type="component" value="Unassembled WGS sequence"/>
</dbReference>
<dbReference type="InterPro" id="IPR011049">
    <property type="entry name" value="Serralysin-like_metalloprot_C"/>
</dbReference>
<proteinExistence type="predicted"/>
<dbReference type="SUPFAM" id="SSF50952">
    <property type="entry name" value="Soluble quinoprotein glucose dehydrogenase"/>
    <property type="match status" value="1"/>
</dbReference>
<accession>A0ABT1X2B6</accession>
<dbReference type="Gene3D" id="2.120.10.30">
    <property type="entry name" value="TolB, C-terminal domain"/>
    <property type="match status" value="1"/>
</dbReference>
<dbReference type="InterPro" id="IPR018511">
    <property type="entry name" value="Hemolysin-typ_Ca-bd_CS"/>
</dbReference>
<keyword evidence="3" id="KW-1185">Reference proteome</keyword>
<protein>
    <submittedName>
        <fullName evidence="2">PQQ-dependent sugar dehydrogenase</fullName>
    </submittedName>
</protein>
<organism evidence="2 3">
    <name type="scientific">Roseomonas populi</name>
    <dbReference type="NCBI Taxonomy" id="3121582"/>
    <lineage>
        <taxon>Bacteria</taxon>
        <taxon>Pseudomonadati</taxon>
        <taxon>Pseudomonadota</taxon>
        <taxon>Alphaproteobacteria</taxon>
        <taxon>Acetobacterales</taxon>
        <taxon>Roseomonadaceae</taxon>
        <taxon>Roseomonas</taxon>
    </lineage>
</organism>
<sequence>MATVTGSLLGDRLAGTRGDDLIEGHAPLAATATAPVFTTIATGLGQAVFATSPQGEVGQLYVLDRTGVIRVVDTATGEVRATPFLDMSAEVATDGEQGLLGMAFHPDFRANGKFYVFFSRLDGDSQVREYTIDPEDPDTAPAGTARDILTIPQPGRYTNHKGGWMGFGPDGMLHIATGDGGGPNDATGGGQNPNDLRGSILRIDVNGDDFPGDAARNYAIPADNPFVDGGGAPEVWAYGLRNPYRDSFDIGTGKLWIGDVGQNAFEEVNIGAPGANYGWNTYEGGTGPAAGFTFPVYAYDHSTSDRSVIGGYVSRGPETGLYGQYLFGDYISTRFWTLADRDGDGALDRTEIDDGGALARHALVSFAEDGDGSLFVVGIDGTLTRISTGAPTGSVDGADTIAAGAGNDRVFAGASADRVQGGDGDDLLSGMEGNDNLLGGAGEDLLIGGAGADRLDGGDGSDHLLGGAGNDRLFGGAGADLLIGGRGTDILTGGAGADLFRWTTASDSPRGNPADRVADFNGAEGDRLDLSALVDGHFAFIGGAEFSASGPQLRALDLGGNWRVEISLDGGPADMVLLVSSAVPLTAADFIL</sequence>
<dbReference type="Gene3D" id="2.150.10.10">
    <property type="entry name" value="Serralysin-like metalloprotease, C-terminal"/>
    <property type="match status" value="2"/>
</dbReference>
<dbReference type="PROSITE" id="PS00018">
    <property type="entry name" value="EF_HAND_1"/>
    <property type="match status" value="1"/>
</dbReference>
<feature type="domain" description="Glucose/Sorbosone dehydrogenase" evidence="1">
    <location>
        <begin position="58"/>
        <end position="286"/>
    </location>
</feature>
<dbReference type="InterPro" id="IPR011041">
    <property type="entry name" value="Quinoprot_gluc/sorb_DH_b-prop"/>
</dbReference>
<dbReference type="PRINTS" id="PR00313">
    <property type="entry name" value="CABNDNGRPT"/>
</dbReference>
<dbReference type="InterPro" id="IPR001343">
    <property type="entry name" value="Hemolysn_Ca-bd"/>
</dbReference>
<dbReference type="PANTHER" id="PTHR19328">
    <property type="entry name" value="HEDGEHOG-INTERACTING PROTEIN"/>
    <property type="match status" value="1"/>
</dbReference>
<dbReference type="InterPro" id="IPR012938">
    <property type="entry name" value="Glc/Sorbosone_DH"/>
</dbReference>
<dbReference type="Pfam" id="PF07995">
    <property type="entry name" value="GSDH"/>
    <property type="match status" value="1"/>
</dbReference>
<dbReference type="RefSeq" id="WP_257715916.1">
    <property type="nucleotide sequence ID" value="NZ_JANJOU010000007.1"/>
</dbReference>
<dbReference type="InterPro" id="IPR011042">
    <property type="entry name" value="6-blade_b-propeller_TolB-like"/>
</dbReference>
<dbReference type="PANTHER" id="PTHR19328:SF75">
    <property type="entry name" value="ALDOSE SUGAR DEHYDROGENASE YLII"/>
    <property type="match status" value="1"/>
</dbReference>
<gene>
    <name evidence="2" type="ORF">NRP21_09310</name>
</gene>